<dbReference type="InterPro" id="IPR017941">
    <property type="entry name" value="Rieske_2Fe-2S"/>
</dbReference>
<proteinExistence type="predicted"/>
<evidence type="ECO:0000256" key="1">
    <source>
        <dbReference type="ARBA" id="ARBA00022714"/>
    </source>
</evidence>
<feature type="compositionally biased region" description="Basic and acidic residues" evidence="6">
    <location>
        <begin position="17"/>
        <end position="27"/>
    </location>
</feature>
<keyword evidence="1" id="KW-0001">2Fe-2S</keyword>
<evidence type="ECO:0000256" key="2">
    <source>
        <dbReference type="ARBA" id="ARBA00022723"/>
    </source>
</evidence>
<dbReference type="PROSITE" id="PS51296">
    <property type="entry name" value="RIESKE"/>
    <property type="match status" value="1"/>
</dbReference>
<dbReference type="InterPro" id="IPR036922">
    <property type="entry name" value="Rieske_2Fe-2S_sf"/>
</dbReference>
<dbReference type="PANTHER" id="PTHR11178">
    <property type="entry name" value="IRON-SULFUR CLUSTER SCAFFOLD PROTEIN NFU-RELATED"/>
    <property type="match status" value="1"/>
</dbReference>
<dbReference type="GO" id="GO:0004497">
    <property type="term" value="F:monooxygenase activity"/>
    <property type="evidence" value="ECO:0007669"/>
    <property type="project" value="UniProtKB-ARBA"/>
</dbReference>
<dbReference type="Pfam" id="PF01106">
    <property type="entry name" value="NifU"/>
    <property type="match status" value="1"/>
</dbReference>
<evidence type="ECO:0000313" key="8">
    <source>
        <dbReference type="EMBL" id="AII06466.1"/>
    </source>
</evidence>
<evidence type="ECO:0000256" key="3">
    <source>
        <dbReference type="ARBA" id="ARBA00023004"/>
    </source>
</evidence>
<dbReference type="eggNOG" id="COG2146">
    <property type="taxonomic scope" value="Bacteria"/>
</dbReference>
<protein>
    <submittedName>
        <fullName evidence="8">Nitrogen fixation protein NifU</fullName>
    </submittedName>
</protein>
<dbReference type="AlphaFoldDB" id="A0A076EL38"/>
<dbReference type="SUPFAM" id="SSF117916">
    <property type="entry name" value="Fe-S cluster assembly (FSCA) domain-like"/>
    <property type="match status" value="1"/>
</dbReference>
<evidence type="ECO:0000256" key="6">
    <source>
        <dbReference type="SAM" id="MobiDB-lite"/>
    </source>
</evidence>
<dbReference type="RefSeq" id="WP_052033678.1">
    <property type="nucleotide sequence ID" value="NZ_CP008947.1"/>
</dbReference>
<organism evidence="8 9">
    <name type="scientific">Rhodococcus opacus</name>
    <name type="common">Nocardia opaca</name>
    <dbReference type="NCBI Taxonomy" id="37919"/>
    <lineage>
        <taxon>Bacteria</taxon>
        <taxon>Bacillati</taxon>
        <taxon>Actinomycetota</taxon>
        <taxon>Actinomycetes</taxon>
        <taxon>Mycobacteriales</taxon>
        <taxon>Nocardiaceae</taxon>
        <taxon>Rhodococcus</taxon>
    </lineage>
</organism>
<keyword evidence="4" id="KW-0411">Iron-sulfur</keyword>
<feature type="domain" description="Rieske" evidence="7">
    <location>
        <begin position="205"/>
        <end position="310"/>
    </location>
</feature>
<evidence type="ECO:0000256" key="5">
    <source>
        <dbReference type="ARBA" id="ARBA00049958"/>
    </source>
</evidence>
<dbReference type="Gene3D" id="3.30.300.130">
    <property type="entry name" value="Fe-S cluster assembly (FSCA)"/>
    <property type="match status" value="1"/>
</dbReference>
<dbReference type="EMBL" id="CP008947">
    <property type="protein sequence ID" value="AII06466.1"/>
    <property type="molecule type" value="Genomic_DNA"/>
</dbReference>
<keyword evidence="3" id="KW-0408">Iron</keyword>
<dbReference type="SUPFAM" id="SSF50022">
    <property type="entry name" value="ISP domain"/>
    <property type="match status" value="1"/>
</dbReference>
<name>A0A076EL38_RHOOP</name>
<sequence>MESGGSETWGSDEVGDDPDRWRTAGERIDSLLDASSTGGSVARDRAEQLVREVVELYGAGLQRVLEIIGDRDDDLVERLADDELVASLLLVNGLHPHDVETRVATALDSVRPYLGSHGGDVELLGVVDGVVRLRLTGSCKSCPSSAVTLELAVKDAVLAAAPETVDIEVVGATPAAGSGLIAAESLFSHVHPDGSDGSSGTGTWVSVPELEELTPGEVAGFSVAGLPILVCRIGEQLFAYRDRCAACTNSLAGATLQRKAGGQVGDAVLRCPSCRAHFDPRRAGLRLDGDADAETLSPLPVLVRDGVVSVAVPAAEVA</sequence>
<accession>A0A076EL38</accession>
<dbReference type="GO" id="GO:0051537">
    <property type="term" value="F:2 iron, 2 sulfur cluster binding"/>
    <property type="evidence" value="ECO:0007669"/>
    <property type="project" value="UniProtKB-KW"/>
</dbReference>
<feature type="region of interest" description="Disordered" evidence="6">
    <location>
        <begin position="1"/>
        <end position="27"/>
    </location>
</feature>
<reference evidence="8 9" key="1">
    <citation type="submission" date="2014-07" db="EMBL/GenBank/DDBJ databases">
        <title>Genome Sequence of Rhodococcus opacus Strain R7, a Biodegrader of Mono- and Polycyclic Aromatic Hydrocarbons.</title>
        <authorList>
            <person name="Di Gennaro P."/>
            <person name="Zampolli J."/>
            <person name="Presti I."/>
            <person name="Cappelletti M."/>
            <person name="D'Ursi P."/>
            <person name="Orro A."/>
            <person name="Mezzelani A."/>
            <person name="Milanesi L."/>
        </authorList>
    </citation>
    <scope>NUCLEOTIDE SEQUENCE [LARGE SCALE GENOMIC DNA]</scope>
    <source>
        <strain evidence="8 9">R7</strain>
    </source>
</reference>
<dbReference type="Pfam" id="PF00355">
    <property type="entry name" value="Rieske"/>
    <property type="match status" value="1"/>
</dbReference>
<dbReference type="GO" id="GO:0005506">
    <property type="term" value="F:iron ion binding"/>
    <property type="evidence" value="ECO:0007669"/>
    <property type="project" value="InterPro"/>
</dbReference>
<dbReference type="eggNOG" id="COG0694">
    <property type="taxonomic scope" value="Bacteria"/>
</dbReference>
<dbReference type="Proteomes" id="UP000028488">
    <property type="component" value="Chromosome"/>
</dbReference>
<dbReference type="GO" id="GO:0016226">
    <property type="term" value="P:iron-sulfur cluster assembly"/>
    <property type="evidence" value="ECO:0007669"/>
    <property type="project" value="InterPro"/>
</dbReference>
<evidence type="ECO:0000256" key="4">
    <source>
        <dbReference type="ARBA" id="ARBA00023014"/>
    </source>
</evidence>
<evidence type="ECO:0000259" key="7">
    <source>
        <dbReference type="PROSITE" id="PS51296"/>
    </source>
</evidence>
<gene>
    <name evidence="8" type="ORF">EP51_18325</name>
</gene>
<comment type="function">
    <text evidence="5">May be involved in the formation or repair of [Fe-S] clusters present in iron-sulfur proteins.</text>
</comment>
<evidence type="ECO:0000313" key="9">
    <source>
        <dbReference type="Proteomes" id="UP000028488"/>
    </source>
</evidence>
<dbReference type="InterPro" id="IPR001075">
    <property type="entry name" value="NIF_FeS_clus_asmbl_NifU_C"/>
</dbReference>
<dbReference type="InterPro" id="IPR034904">
    <property type="entry name" value="FSCA_dom_sf"/>
</dbReference>
<dbReference type="GO" id="GO:0016705">
    <property type="term" value="F:oxidoreductase activity, acting on paired donors, with incorporation or reduction of molecular oxygen"/>
    <property type="evidence" value="ECO:0007669"/>
    <property type="project" value="UniProtKB-ARBA"/>
</dbReference>
<dbReference type="Gene3D" id="2.102.10.10">
    <property type="entry name" value="Rieske [2Fe-2S] iron-sulphur domain"/>
    <property type="match status" value="1"/>
</dbReference>
<keyword evidence="2" id="KW-0479">Metal-binding</keyword>